<dbReference type="Pfam" id="PF02518">
    <property type="entry name" value="HATPase_c"/>
    <property type="match status" value="1"/>
</dbReference>
<protein>
    <recommendedName>
        <fullName evidence="3">histidine kinase</fullName>
        <ecNumber evidence="3">2.7.13.3</ecNumber>
    </recommendedName>
</protein>
<keyword evidence="6 11" id="KW-0812">Transmembrane</keyword>
<dbReference type="PROSITE" id="PS50885">
    <property type="entry name" value="HAMP"/>
    <property type="match status" value="1"/>
</dbReference>
<evidence type="ECO:0000259" key="13">
    <source>
        <dbReference type="PROSITE" id="PS50885"/>
    </source>
</evidence>
<evidence type="ECO:0000256" key="7">
    <source>
        <dbReference type="ARBA" id="ARBA00022777"/>
    </source>
</evidence>
<feature type="domain" description="HAMP" evidence="13">
    <location>
        <begin position="180"/>
        <end position="232"/>
    </location>
</feature>
<dbReference type="Pfam" id="PF00672">
    <property type="entry name" value="HAMP"/>
    <property type="match status" value="1"/>
</dbReference>
<keyword evidence="10 11" id="KW-0472">Membrane</keyword>
<dbReference type="Gene3D" id="3.30.565.10">
    <property type="entry name" value="Histidine kinase-like ATPase, C-terminal domain"/>
    <property type="match status" value="1"/>
</dbReference>
<dbReference type="SMART" id="SM00388">
    <property type="entry name" value="HisKA"/>
    <property type="match status" value="1"/>
</dbReference>
<evidence type="ECO:0000256" key="2">
    <source>
        <dbReference type="ARBA" id="ARBA00004236"/>
    </source>
</evidence>
<dbReference type="PANTHER" id="PTHR45436:SF5">
    <property type="entry name" value="SENSOR HISTIDINE KINASE TRCS"/>
    <property type="match status" value="1"/>
</dbReference>
<dbReference type="Gene3D" id="1.10.287.130">
    <property type="match status" value="1"/>
</dbReference>
<dbReference type="SUPFAM" id="SSF158472">
    <property type="entry name" value="HAMP domain-like"/>
    <property type="match status" value="1"/>
</dbReference>
<feature type="transmembrane region" description="Helical" evidence="11">
    <location>
        <begin position="155"/>
        <end position="179"/>
    </location>
</feature>
<evidence type="ECO:0000313" key="14">
    <source>
        <dbReference type="EMBL" id="GAA1803870.1"/>
    </source>
</evidence>
<dbReference type="GO" id="GO:0016301">
    <property type="term" value="F:kinase activity"/>
    <property type="evidence" value="ECO:0007669"/>
    <property type="project" value="UniProtKB-KW"/>
</dbReference>
<evidence type="ECO:0000256" key="6">
    <source>
        <dbReference type="ARBA" id="ARBA00022692"/>
    </source>
</evidence>
<dbReference type="PRINTS" id="PR00344">
    <property type="entry name" value="BCTRLSENSOR"/>
</dbReference>
<dbReference type="InterPro" id="IPR003594">
    <property type="entry name" value="HATPase_dom"/>
</dbReference>
<evidence type="ECO:0000256" key="10">
    <source>
        <dbReference type="ARBA" id="ARBA00023136"/>
    </source>
</evidence>
<dbReference type="EMBL" id="BAAALT010000070">
    <property type="protein sequence ID" value="GAA1803870.1"/>
    <property type="molecule type" value="Genomic_DNA"/>
</dbReference>
<evidence type="ECO:0000256" key="8">
    <source>
        <dbReference type="ARBA" id="ARBA00022989"/>
    </source>
</evidence>
<dbReference type="CDD" id="cd00075">
    <property type="entry name" value="HATPase"/>
    <property type="match status" value="1"/>
</dbReference>
<evidence type="ECO:0000256" key="1">
    <source>
        <dbReference type="ARBA" id="ARBA00000085"/>
    </source>
</evidence>
<dbReference type="Gene3D" id="6.10.340.10">
    <property type="match status" value="1"/>
</dbReference>
<comment type="caution">
    <text evidence="14">The sequence shown here is derived from an EMBL/GenBank/DDBJ whole genome shotgun (WGS) entry which is preliminary data.</text>
</comment>
<keyword evidence="8 11" id="KW-1133">Transmembrane helix</keyword>
<gene>
    <name evidence="14" type="ORF">GCM10009682_27060</name>
</gene>
<evidence type="ECO:0000256" key="4">
    <source>
        <dbReference type="ARBA" id="ARBA00022553"/>
    </source>
</evidence>
<dbReference type="InterPro" id="IPR003660">
    <property type="entry name" value="HAMP_dom"/>
</dbReference>
<dbReference type="InterPro" id="IPR036097">
    <property type="entry name" value="HisK_dim/P_sf"/>
</dbReference>
<reference evidence="15" key="1">
    <citation type="journal article" date="2019" name="Int. J. Syst. Evol. Microbiol.">
        <title>The Global Catalogue of Microorganisms (GCM) 10K type strain sequencing project: providing services to taxonomists for standard genome sequencing and annotation.</title>
        <authorList>
            <consortium name="The Broad Institute Genomics Platform"/>
            <consortium name="The Broad Institute Genome Sequencing Center for Infectious Disease"/>
            <person name="Wu L."/>
            <person name="Ma J."/>
        </authorList>
    </citation>
    <scope>NUCLEOTIDE SEQUENCE [LARGE SCALE GENOMIC DNA]</scope>
    <source>
        <strain evidence="15">JCM 13250</strain>
    </source>
</reference>
<dbReference type="SUPFAM" id="SSF47384">
    <property type="entry name" value="Homodimeric domain of signal transducing histidine kinase"/>
    <property type="match status" value="1"/>
</dbReference>
<evidence type="ECO:0000256" key="9">
    <source>
        <dbReference type="ARBA" id="ARBA00023012"/>
    </source>
</evidence>
<dbReference type="Proteomes" id="UP001500218">
    <property type="component" value="Unassembled WGS sequence"/>
</dbReference>
<dbReference type="InterPro" id="IPR004358">
    <property type="entry name" value="Sig_transdc_His_kin-like_C"/>
</dbReference>
<dbReference type="RefSeq" id="WP_344130435.1">
    <property type="nucleotide sequence ID" value="NZ_BAAALT010000070.1"/>
</dbReference>
<evidence type="ECO:0000256" key="3">
    <source>
        <dbReference type="ARBA" id="ARBA00012438"/>
    </source>
</evidence>
<accession>A0ABP4Y4V3</accession>
<dbReference type="InterPro" id="IPR050428">
    <property type="entry name" value="TCS_sensor_his_kinase"/>
</dbReference>
<name>A0ABP4Y4V3_9ACTN</name>
<comment type="catalytic activity">
    <reaction evidence="1">
        <text>ATP + protein L-histidine = ADP + protein N-phospho-L-histidine.</text>
        <dbReference type="EC" id="2.7.13.3"/>
    </reaction>
</comment>
<keyword evidence="7 14" id="KW-0418">Kinase</keyword>
<dbReference type="InterPro" id="IPR036890">
    <property type="entry name" value="HATPase_C_sf"/>
</dbReference>
<dbReference type="PANTHER" id="PTHR45436">
    <property type="entry name" value="SENSOR HISTIDINE KINASE YKOH"/>
    <property type="match status" value="1"/>
</dbReference>
<dbReference type="CDD" id="cd00082">
    <property type="entry name" value="HisKA"/>
    <property type="match status" value="1"/>
</dbReference>
<feature type="domain" description="Histidine kinase" evidence="12">
    <location>
        <begin position="240"/>
        <end position="449"/>
    </location>
</feature>
<evidence type="ECO:0000256" key="11">
    <source>
        <dbReference type="SAM" id="Phobius"/>
    </source>
</evidence>
<dbReference type="CDD" id="cd06225">
    <property type="entry name" value="HAMP"/>
    <property type="match status" value="1"/>
</dbReference>
<evidence type="ECO:0000256" key="5">
    <source>
        <dbReference type="ARBA" id="ARBA00022679"/>
    </source>
</evidence>
<sequence length="450" mass="48273">MRPLRLRTRVTVGFAAGALLISAAMAVLSYDLTRRTLLDSRERTAVRTAYFDATVVQAGLAADGEPGDVLRALDTGASRRVAIQRWGTWYLRNADNGITAAIPAGLRQQVTDGQPSRQLVRTDNGAALVVGVPLTDGSQFYVIDSLSELDRTLSVLGLILTIVAFVTTACGAVVGTYLARRALRPLTSVADAARTITAGDLTTRLDPAATPDLERLTSSFNGMVDQLAERLERDRRFAADVSHELRSPLQTLAAATSVLTRRRDQLDDRSARAVQLVAEEVDRFQALVTDLLELARSDQRPDRAPVDIAALARRSCADRGLPPTIVRDLPGADHVWHVDERRFTQVLANLLDNAERHGGGAVAVVVGGDDRLATLDVDDEGPGVPPTDRDSIFGRFVRGRGANARGDSDGTGLGLALVAQHVSAHGGHVTALDRPGGGARFRVELPRDRS</sequence>
<dbReference type="InterPro" id="IPR005467">
    <property type="entry name" value="His_kinase_dom"/>
</dbReference>
<dbReference type="SMART" id="SM00387">
    <property type="entry name" value="HATPase_c"/>
    <property type="match status" value="1"/>
</dbReference>
<dbReference type="SMART" id="SM00304">
    <property type="entry name" value="HAMP"/>
    <property type="match status" value="1"/>
</dbReference>
<proteinExistence type="predicted"/>
<keyword evidence="9" id="KW-0902">Two-component regulatory system</keyword>
<dbReference type="PROSITE" id="PS50109">
    <property type="entry name" value="HIS_KIN"/>
    <property type="match status" value="1"/>
</dbReference>
<evidence type="ECO:0000259" key="12">
    <source>
        <dbReference type="PROSITE" id="PS50109"/>
    </source>
</evidence>
<keyword evidence="4" id="KW-0597">Phosphoprotein</keyword>
<dbReference type="InterPro" id="IPR003661">
    <property type="entry name" value="HisK_dim/P_dom"/>
</dbReference>
<keyword evidence="15" id="KW-1185">Reference proteome</keyword>
<dbReference type="SUPFAM" id="SSF55874">
    <property type="entry name" value="ATPase domain of HSP90 chaperone/DNA topoisomerase II/histidine kinase"/>
    <property type="match status" value="1"/>
</dbReference>
<organism evidence="14 15">
    <name type="scientific">Luedemannella flava</name>
    <dbReference type="NCBI Taxonomy" id="349316"/>
    <lineage>
        <taxon>Bacteria</taxon>
        <taxon>Bacillati</taxon>
        <taxon>Actinomycetota</taxon>
        <taxon>Actinomycetes</taxon>
        <taxon>Micromonosporales</taxon>
        <taxon>Micromonosporaceae</taxon>
        <taxon>Luedemannella</taxon>
    </lineage>
</organism>
<evidence type="ECO:0000313" key="15">
    <source>
        <dbReference type="Proteomes" id="UP001500218"/>
    </source>
</evidence>
<keyword evidence="5" id="KW-0808">Transferase</keyword>
<dbReference type="EC" id="2.7.13.3" evidence="3"/>
<dbReference type="Pfam" id="PF00512">
    <property type="entry name" value="HisKA"/>
    <property type="match status" value="1"/>
</dbReference>
<comment type="subcellular location">
    <subcellularLocation>
        <location evidence="2">Cell membrane</location>
    </subcellularLocation>
</comment>